<dbReference type="AlphaFoldDB" id="A0A8S1QVG1"/>
<feature type="compositionally biased region" description="Polar residues" evidence="1">
    <location>
        <begin position="119"/>
        <end position="145"/>
    </location>
</feature>
<evidence type="ECO:0000256" key="1">
    <source>
        <dbReference type="SAM" id="MobiDB-lite"/>
    </source>
</evidence>
<reference evidence="2" key="1">
    <citation type="submission" date="2021-01" db="EMBL/GenBank/DDBJ databases">
        <authorList>
            <consortium name="Genoscope - CEA"/>
            <person name="William W."/>
        </authorList>
    </citation>
    <scope>NUCLEOTIDE SEQUENCE</scope>
</reference>
<sequence>MKSREDSVSIRSDEQSLDLDCRIMQPKFKQQDYDTYQTETSTSVYKRIMEIKCSSSEYKFKTDHETIQSMNKYRCNRKLSDCQQFGLNEEQTGNEQCVNQNFNIVLEKEKKRKKKNKNGSLYSVKSQSQSPIMNNKNQQIQLLETQSKKSQRSINKSSTFNKSRKGMSNSQEKKIGLTLDYQPIRIVQRSNYLANQFDQFKDPIQEKLSINQLNRYSLNESKLGQSYRGTNNFLLMTQQPKSILKSKSVCSESSNGDNSSRYKSIKSSIFKKVTFESIKGQNMKQSLKNLQQQQQKLVIIQ</sequence>
<proteinExistence type="predicted"/>
<name>A0A8S1QVG1_9CILI</name>
<protein>
    <submittedName>
        <fullName evidence="2">Uncharacterized protein</fullName>
    </submittedName>
</protein>
<dbReference type="EMBL" id="CAJJDN010000117">
    <property type="protein sequence ID" value="CAD8118460.1"/>
    <property type="molecule type" value="Genomic_DNA"/>
</dbReference>
<dbReference type="Proteomes" id="UP000692954">
    <property type="component" value="Unassembled WGS sequence"/>
</dbReference>
<accession>A0A8S1QVG1</accession>
<dbReference type="OrthoDB" id="304893at2759"/>
<evidence type="ECO:0000313" key="3">
    <source>
        <dbReference type="Proteomes" id="UP000692954"/>
    </source>
</evidence>
<organism evidence="2 3">
    <name type="scientific">Paramecium sonneborni</name>
    <dbReference type="NCBI Taxonomy" id="65129"/>
    <lineage>
        <taxon>Eukaryota</taxon>
        <taxon>Sar</taxon>
        <taxon>Alveolata</taxon>
        <taxon>Ciliophora</taxon>
        <taxon>Intramacronucleata</taxon>
        <taxon>Oligohymenophorea</taxon>
        <taxon>Peniculida</taxon>
        <taxon>Parameciidae</taxon>
        <taxon>Paramecium</taxon>
    </lineage>
</organism>
<evidence type="ECO:0000313" key="2">
    <source>
        <dbReference type="EMBL" id="CAD8118460.1"/>
    </source>
</evidence>
<keyword evidence="3" id="KW-1185">Reference proteome</keyword>
<feature type="region of interest" description="Disordered" evidence="1">
    <location>
        <begin position="108"/>
        <end position="171"/>
    </location>
</feature>
<feature type="compositionally biased region" description="Polar residues" evidence="1">
    <location>
        <begin position="152"/>
        <end position="170"/>
    </location>
</feature>
<comment type="caution">
    <text evidence="2">The sequence shown here is derived from an EMBL/GenBank/DDBJ whole genome shotgun (WGS) entry which is preliminary data.</text>
</comment>
<gene>
    <name evidence="2" type="ORF">PSON_ATCC_30995.1.T1170114</name>
</gene>